<evidence type="ECO:0000256" key="3">
    <source>
        <dbReference type="ARBA" id="ARBA00023125"/>
    </source>
</evidence>
<dbReference type="GO" id="GO:0005634">
    <property type="term" value="C:nucleus"/>
    <property type="evidence" value="ECO:0007669"/>
    <property type="project" value="UniProtKB-SubCell"/>
</dbReference>
<dbReference type="InterPro" id="IPR050913">
    <property type="entry name" value="AP2/ERF_ERF"/>
</dbReference>
<protein>
    <submittedName>
        <fullName evidence="8">Clade III cytokinin response factor</fullName>
    </submittedName>
</protein>
<feature type="domain" description="AP2/ERF" evidence="7">
    <location>
        <begin position="103"/>
        <end position="158"/>
    </location>
</feature>
<keyword evidence="5" id="KW-0539">Nucleus</keyword>
<dbReference type="CDD" id="cd00018">
    <property type="entry name" value="AP2"/>
    <property type="match status" value="1"/>
</dbReference>
<feature type="region of interest" description="Disordered" evidence="6">
    <location>
        <begin position="30"/>
        <end position="52"/>
    </location>
</feature>
<accession>A0A345BDZ0</accession>
<name>A0A345BDZ0_MARCE</name>
<keyword evidence="3" id="KW-0238">DNA-binding</keyword>
<dbReference type="PANTHER" id="PTHR31194:SF161">
    <property type="entry name" value="TRANSCRIPTION FACTOR AP2-EREBP FAMILY"/>
    <property type="match status" value="1"/>
</dbReference>
<dbReference type="InterPro" id="IPR016177">
    <property type="entry name" value="DNA-bd_dom_sf"/>
</dbReference>
<dbReference type="EMBL" id="MF687407">
    <property type="protein sequence ID" value="AXF47912.1"/>
    <property type="molecule type" value="mRNA"/>
</dbReference>
<evidence type="ECO:0000313" key="8">
    <source>
        <dbReference type="EMBL" id="AXF47912.1"/>
    </source>
</evidence>
<dbReference type="Pfam" id="PF00847">
    <property type="entry name" value="AP2"/>
    <property type="match status" value="1"/>
</dbReference>
<dbReference type="Gene3D" id="3.30.730.10">
    <property type="entry name" value="AP2/ERF domain"/>
    <property type="match status" value="1"/>
</dbReference>
<dbReference type="PRINTS" id="PR00367">
    <property type="entry name" value="ETHRSPELEMNT"/>
</dbReference>
<keyword evidence="2" id="KW-0805">Transcription regulation</keyword>
<evidence type="ECO:0000256" key="4">
    <source>
        <dbReference type="ARBA" id="ARBA00023163"/>
    </source>
</evidence>
<comment type="subcellular location">
    <subcellularLocation>
        <location evidence="1">Nucleus</location>
    </subcellularLocation>
</comment>
<dbReference type="PROSITE" id="PS51032">
    <property type="entry name" value="AP2_ERF"/>
    <property type="match status" value="1"/>
</dbReference>
<dbReference type="AlphaFoldDB" id="A0A345BDZ0"/>
<dbReference type="GO" id="GO:0003700">
    <property type="term" value="F:DNA-binding transcription factor activity"/>
    <property type="evidence" value="ECO:0007669"/>
    <property type="project" value="InterPro"/>
</dbReference>
<sequence length="281" mass="32165">MKLDFMGSSPKFRVNLTVTIKQSELDSPKTVTISMNDRDATDSSSDEDHNELGHRKIKRYVNVIQFEDNCCGRNLSGSDGSDKGKKKQSRRMKEPVSSGTERKFRGVRRRPWGRWAAEIRDMGVRVWLGTYDTAEEAALAYDRRAIELHGWKAQTNFLQPPRSEVAVPVIASGSVSDQCSGKELRGVSSPTSVLRFGKTEAESEKLDEQKQSESNVRDDDFGYDWDLEYDFLDFRIASPMMVEEIDLGRRMMWEVEDDMKPRVWDVDGCFQDPVIGEWLDD</sequence>
<keyword evidence="4" id="KW-0804">Transcription</keyword>
<proteinExistence type="evidence at transcript level"/>
<organism evidence="8">
    <name type="scientific">Marshallia caespitosa</name>
    <name type="common">Barbara's buttons</name>
    <dbReference type="NCBI Taxonomy" id="41604"/>
    <lineage>
        <taxon>Eukaryota</taxon>
        <taxon>Viridiplantae</taxon>
        <taxon>Streptophyta</taxon>
        <taxon>Embryophyta</taxon>
        <taxon>Tracheophyta</taxon>
        <taxon>Spermatophyta</taxon>
        <taxon>Magnoliopsida</taxon>
        <taxon>eudicotyledons</taxon>
        <taxon>Gunneridae</taxon>
        <taxon>Pentapetalae</taxon>
        <taxon>asterids</taxon>
        <taxon>campanulids</taxon>
        <taxon>Asterales</taxon>
        <taxon>Asteraceae</taxon>
        <taxon>Asteroideae</taxon>
        <taxon>Heliantheae alliance</taxon>
        <taxon>Helenieae</taxon>
        <taxon>Marshalliinae</taxon>
        <taxon>Marshallia</taxon>
    </lineage>
</organism>
<dbReference type="PANTHER" id="PTHR31194">
    <property type="entry name" value="SHN SHINE , DNA BINDING / TRANSCRIPTION FACTOR"/>
    <property type="match status" value="1"/>
</dbReference>
<dbReference type="SMART" id="SM00380">
    <property type="entry name" value="AP2"/>
    <property type="match status" value="1"/>
</dbReference>
<reference evidence="8" key="1">
    <citation type="submission" date="2017-08" db="EMBL/GenBank/DDBJ databases">
        <title>Identification and Functional Characterization of the Marshallia (Asteraceae) clade III cytokinin response factor (CRF).</title>
        <authorList>
            <person name="Melton A.E."/>
            <person name="Zwack P.J."/>
            <person name="Rashotte A.M."/>
            <person name="Goertzen L.R."/>
        </authorList>
    </citation>
    <scope>NUCLEOTIDE SEQUENCE</scope>
</reference>
<dbReference type="SUPFAM" id="SSF54171">
    <property type="entry name" value="DNA-binding domain"/>
    <property type="match status" value="1"/>
</dbReference>
<feature type="region of interest" description="Disordered" evidence="6">
    <location>
        <begin position="74"/>
        <end position="105"/>
    </location>
</feature>
<dbReference type="InterPro" id="IPR001471">
    <property type="entry name" value="AP2/ERF_dom"/>
</dbReference>
<dbReference type="InterPro" id="IPR036955">
    <property type="entry name" value="AP2/ERF_dom_sf"/>
</dbReference>
<dbReference type="GO" id="GO:0003677">
    <property type="term" value="F:DNA binding"/>
    <property type="evidence" value="ECO:0007669"/>
    <property type="project" value="UniProtKB-KW"/>
</dbReference>
<evidence type="ECO:0000256" key="2">
    <source>
        <dbReference type="ARBA" id="ARBA00023015"/>
    </source>
</evidence>
<evidence type="ECO:0000256" key="6">
    <source>
        <dbReference type="SAM" id="MobiDB-lite"/>
    </source>
</evidence>
<evidence type="ECO:0000259" key="7">
    <source>
        <dbReference type="PROSITE" id="PS51032"/>
    </source>
</evidence>
<evidence type="ECO:0000256" key="5">
    <source>
        <dbReference type="ARBA" id="ARBA00023242"/>
    </source>
</evidence>
<evidence type="ECO:0000256" key="1">
    <source>
        <dbReference type="ARBA" id="ARBA00004123"/>
    </source>
</evidence>
<feature type="compositionally biased region" description="Basic and acidic residues" evidence="6">
    <location>
        <begin position="36"/>
        <end position="52"/>
    </location>
</feature>